<protein>
    <recommendedName>
        <fullName evidence="5">Pectinesterase</fullName>
        <ecNumber evidence="5">3.1.1.11</ecNumber>
    </recommendedName>
</protein>
<dbReference type="Proteomes" id="UP001256711">
    <property type="component" value="Unassembled WGS sequence"/>
</dbReference>
<accession>A0AAW8TY97</accession>
<reference evidence="7" key="1">
    <citation type="submission" date="2023-03" db="EMBL/GenBank/DDBJ databases">
        <authorList>
            <person name="Shen W."/>
            <person name="Cai J."/>
        </authorList>
    </citation>
    <scope>NUCLEOTIDE SEQUENCE</scope>
    <source>
        <strain evidence="7">B226-2</strain>
    </source>
</reference>
<dbReference type="PANTHER" id="PTHR31321:SF57">
    <property type="entry name" value="PECTINESTERASE 53-RELATED"/>
    <property type="match status" value="1"/>
</dbReference>
<dbReference type="InterPro" id="IPR012334">
    <property type="entry name" value="Pectin_lyas_fold"/>
</dbReference>
<dbReference type="InterPro" id="IPR033131">
    <property type="entry name" value="Pectinesterase_Asp_AS"/>
</dbReference>
<evidence type="ECO:0000256" key="5">
    <source>
        <dbReference type="RuleBase" id="RU000589"/>
    </source>
</evidence>
<dbReference type="EC" id="3.1.1.11" evidence="5"/>
<feature type="domain" description="Pectinesterase catalytic" evidence="6">
    <location>
        <begin position="13"/>
        <end position="149"/>
    </location>
</feature>
<organism evidence="7 8">
    <name type="scientific">Enterococcus asini</name>
    <dbReference type="NCBI Taxonomy" id="57732"/>
    <lineage>
        <taxon>Bacteria</taxon>
        <taxon>Bacillati</taxon>
        <taxon>Bacillota</taxon>
        <taxon>Bacilli</taxon>
        <taxon>Lactobacillales</taxon>
        <taxon>Enterococcaceae</taxon>
        <taxon>Enterococcus</taxon>
    </lineage>
</organism>
<name>A0AAW8TY97_9ENTE</name>
<comment type="caution">
    <text evidence="7">The sequence shown here is derived from an EMBL/GenBank/DDBJ whole genome shotgun (WGS) entry which is preliminary data.</text>
</comment>
<evidence type="ECO:0000313" key="8">
    <source>
        <dbReference type="Proteomes" id="UP001256711"/>
    </source>
</evidence>
<dbReference type="PROSITE" id="PS00503">
    <property type="entry name" value="PECTINESTERASE_2"/>
    <property type="match status" value="1"/>
</dbReference>
<evidence type="ECO:0000256" key="3">
    <source>
        <dbReference type="ARBA" id="ARBA00023085"/>
    </source>
</evidence>
<dbReference type="InterPro" id="IPR000070">
    <property type="entry name" value="Pectinesterase_cat"/>
</dbReference>
<dbReference type="GO" id="GO:0009279">
    <property type="term" value="C:cell outer membrane"/>
    <property type="evidence" value="ECO:0007669"/>
    <property type="project" value="TreeGrafter"/>
</dbReference>
<dbReference type="Pfam" id="PF01095">
    <property type="entry name" value="Pectinesterase"/>
    <property type="match status" value="2"/>
</dbReference>
<dbReference type="GO" id="GO:0042545">
    <property type="term" value="P:cell wall modification"/>
    <property type="evidence" value="ECO:0007669"/>
    <property type="project" value="UniProtKB-UniRule"/>
</dbReference>
<evidence type="ECO:0000256" key="4">
    <source>
        <dbReference type="PROSITE-ProRule" id="PRU10040"/>
    </source>
</evidence>
<evidence type="ECO:0000259" key="6">
    <source>
        <dbReference type="Pfam" id="PF01095"/>
    </source>
</evidence>
<comment type="catalytic activity">
    <reaction evidence="5">
        <text>[(1-&gt;4)-alpha-D-galacturonosyl methyl ester](n) + n H2O = [(1-&gt;4)-alpha-D-galacturonosyl](n) + n methanol + n H(+)</text>
        <dbReference type="Rhea" id="RHEA:22380"/>
        <dbReference type="Rhea" id="RHEA-COMP:14570"/>
        <dbReference type="Rhea" id="RHEA-COMP:14573"/>
        <dbReference type="ChEBI" id="CHEBI:15377"/>
        <dbReference type="ChEBI" id="CHEBI:15378"/>
        <dbReference type="ChEBI" id="CHEBI:17790"/>
        <dbReference type="ChEBI" id="CHEBI:140522"/>
        <dbReference type="ChEBI" id="CHEBI:140523"/>
        <dbReference type="EC" id="3.1.1.11"/>
    </reaction>
</comment>
<dbReference type="AlphaFoldDB" id="A0AAW8TY97"/>
<comment type="similarity">
    <text evidence="1">Belongs to the pectinesterase family.</text>
</comment>
<dbReference type="GO" id="GO:0045490">
    <property type="term" value="P:pectin catabolic process"/>
    <property type="evidence" value="ECO:0007669"/>
    <property type="project" value="UniProtKB-UniRule"/>
</dbReference>
<evidence type="ECO:0000256" key="1">
    <source>
        <dbReference type="ARBA" id="ARBA00008891"/>
    </source>
</evidence>
<dbReference type="RefSeq" id="WP_270598517.1">
    <property type="nucleotide sequence ID" value="NZ_JAQESC010000009.1"/>
</dbReference>
<dbReference type="Gene3D" id="2.160.20.10">
    <property type="entry name" value="Single-stranded right-handed beta-helix, Pectin lyase-like"/>
    <property type="match status" value="1"/>
</dbReference>
<evidence type="ECO:0000313" key="7">
    <source>
        <dbReference type="EMBL" id="MDT2811241.1"/>
    </source>
</evidence>
<dbReference type="EMBL" id="JARQBJ010000006">
    <property type="protein sequence ID" value="MDT2811241.1"/>
    <property type="molecule type" value="Genomic_DNA"/>
</dbReference>
<feature type="domain" description="Pectinesterase catalytic" evidence="6">
    <location>
        <begin position="174"/>
        <end position="289"/>
    </location>
</feature>
<dbReference type="GO" id="GO:0030599">
    <property type="term" value="F:pectinesterase activity"/>
    <property type="evidence" value="ECO:0007669"/>
    <property type="project" value="UniProtKB-UniRule"/>
</dbReference>
<proteinExistence type="inferred from homology"/>
<dbReference type="InterPro" id="IPR011050">
    <property type="entry name" value="Pectin_lyase_fold/virulence"/>
</dbReference>
<dbReference type="PANTHER" id="PTHR31321">
    <property type="entry name" value="ACYL-COA THIOESTER HYDROLASE YBHC-RELATED"/>
    <property type="match status" value="1"/>
</dbReference>
<keyword evidence="3 5" id="KW-0063">Aspartyl esterase</keyword>
<evidence type="ECO:0000256" key="2">
    <source>
        <dbReference type="ARBA" id="ARBA00022801"/>
    </source>
</evidence>
<keyword evidence="2 5" id="KW-0378">Hydrolase</keyword>
<gene>
    <name evidence="7" type="ORF">P7H43_12190</name>
</gene>
<sequence length="307" mass="33775">MASPHSNNQKPDILVGQTPECDFSDLQQGIDALATLPEELSKTIFILDGEYHGQVISRLSNVTITGVGFVRLTAGHGALEVLPNGEERGTFRTATCFIEGENVRLTNLTIENTAGPGKQAGQAVALFNNASNATVTNCRLLGYQDTLCTGPLPPFQKDGTPFVSPIEKEISYSCQIYRNCYISGTIDFIFGGAEAWFDHCQIHSRASEQGYITAASTPEEQETGFEFHNCYLTADDGVTNVFLGRPWRPFAKTTFKHCRLGNHIAPCGWDNWDNPANETTTDYREIDSTPDMSTSRPAWITTMETND</sequence>
<dbReference type="SUPFAM" id="SSF51126">
    <property type="entry name" value="Pectin lyase-like"/>
    <property type="match status" value="1"/>
</dbReference>
<comment type="pathway">
    <text evidence="5">Glycan metabolism; pectin degradation; 2-dehydro-3-deoxy-D-gluconate from pectin: step 1/5.</text>
</comment>
<feature type="active site" evidence="4">
    <location>
        <position position="187"/>
    </location>
</feature>